<reference evidence="1" key="1">
    <citation type="journal article" date="2022" name="Int. J. Mol. Sci.">
        <title>Draft Genome of Tanacetum Coccineum: Genomic Comparison of Closely Related Tanacetum-Family Plants.</title>
        <authorList>
            <person name="Yamashiro T."/>
            <person name="Shiraishi A."/>
            <person name="Nakayama K."/>
            <person name="Satake H."/>
        </authorList>
    </citation>
    <scope>NUCLEOTIDE SEQUENCE</scope>
</reference>
<protein>
    <submittedName>
        <fullName evidence="1">Uncharacterized protein</fullName>
    </submittedName>
</protein>
<comment type="caution">
    <text evidence="1">The sequence shown here is derived from an EMBL/GenBank/DDBJ whole genome shotgun (WGS) entry which is preliminary data.</text>
</comment>
<reference evidence="1" key="2">
    <citation type="submission" date="2022-01" db="EMBL/GenBank/DDBJ databases">
        <authorList>
            <person name="Yamashiro T."/>
            <person name="Shiraishi A."/>
            <person name="Satake H."/>
            <person name="Nakayama K."/>
        </authorList>
    </citation>
    <scope>NUCLEOTIDE SEQUENCE</scope>
</reference>
<evidence type="ECO:0000313" key="2">
    <source>
        <dbReference type="Proteomes" id="UP001151760"/>
    </source>
</evidence>
<name>A0ABQ5B7I4_9ASTR</name>
<sequence>MVVAFADREEISAFMVLCQSSDPWLPWRLLSKKYFDSTSLLHVPFISSNVGPANNSGVRVSILSRFIINAEKSRGVSISSSNDSRGPSSQARLLNQVNIANDPDLWIDLLLSIFSMRIFFSSNSDRLAAIARDVLDSVVERVITATFEFVRVTVFYVLAKSWETCA</sequence>
<proteinExistence type="predicted"/>
<dbReference type="EMBL" id="BQNB010013009">
    <property type="protein sequence ID" value="GJT10720.1"/>
    <property type="molecule type" value="Genomic_DNA"/>
</dbReference>
<dbReference type="Proteomes" id="UP001151760">
    <property type="component" value="Unassembled WGS sequence"/>
</dbReference>
<gene>
    <name evidence="1" type="ORF">Tco_0857762</name>
</gene>
<evidence type="ECO:0000313" key="1">
    <source>
        <dbReference type="EMBL" id="GJT10720.1"/>
    </source>
</evidence>
<accession>A0ABQ5B7I4</accession>
<keyword evidence="2" id="KW-1185">Reference proteome</keyword>
<organism evidence="1 2">
    <name type="scientific">Tanacetum coccineum</name>
    <dbReference type="NCBI Taxonomy" id="301880"/>
    <lineage>
        <taxon>Eukaryota</taxon>
        <taxon>Viridiplantae</taxon>
        <taxon>Streptophyta</taxon>
        <taxon>Embryophyta</taxon>
        <taxon>Tracheophyta</taxon>
        <taxon>Spermatophyta</taxon>
        <taxon>Magnoliopsida</taxon>
        <taxon>eudicotyledons</taxon>
        <taxon>Gunneridae</taxon>
        <taxon>Pentapetalae</taxon>
        <taxon>asterids</taxon>
        <taxon>campanulids</taxon>
        <taxon>Asterales</taxon>
        <taxon>Asteraceae</taxon>
        <taxon>Asteroideae</taxon>
        <taxon>Anthemideae</taxon>
        <taxon>Anthemidinae</taxon>
        <taxon>Tanacetum</taxon>
    </lineage>
</organism>